<proteinExistence type="predicted"/>
<dbReference type="RefSeq" id="XP_004351162.1">
    <property type="nucleotide sequence ID" value="XM_004351110.1"/>
</dbReference>
<evidence type="ECO:0000256" key="1">
    <source>
        <dbReference type="SAM" id="Phobius"/>
    </source>
</evidence>
<dbReference type="GeneID" id="14866718"/>
<sequence>MFKSTITITIIFILFYIFNFGLCSNFQLYKKNGNQWDLVSSSTSSSVGYTIVIFPNQQVFFKLAKDLDYLGFNHSVTVDSKAFPETYDMKFNFKTLTQIETDGYPRFYWWGCNPNDVLFDITNRNRISRGDFIISIEAMDRTHNCG</sequence>
<name>F4QBR6_CACFS</name>
<protein>
    <submittedName>
        <fullName evidence="2">Uncharacterized protein</fullName>
    </submittedName>
</protein>
<keyword evidence="1" id="KW-0812">Transmembrane</keyword>
<keyword evidence="1" id="KW-1133">Transmembrane helix</keyword>
<dbReference type="Proteomes" id="UP000007797">
    <property type="component" value="Unassembled WGS sequence"/>
</dbReference>
<dbReference type="AlphaFoldDB" id="F4QBR6"/>
<evidence type="ECO:0000313" key="2">
    <source>
        <dbReference type="EMBL" id="EGG14654.1"/>
    </source>
</evidence>
<dbReference type="KEGG" id="dfa:DFA_10912"/>
<evidence type="ECO:0000313" key="3">
    <source>
        <dbReference type="Proteomes" id="UP000007797"/>
    </source>
</evidence>
<reference evidence="3" key="1">
    <citation type="journal article" date="2011" name="Genome Res.">
        <title>Phylogeny-wide analysis of social amoeba genomes highlights ancient origins for complex intercellular communication.</title>
        <authorList>
            <person name="Heidel A.J."/>
            <person name="Lawal H.M."/>
            <person name="Felder M."/>
            <person name="Schilde C."/>
            <person name="Helps N.R."/>
            <person name="Tunggal B."/>
            <person name="Rivero F."/>
            <person name="John U."/>
            <person name="Schleicher M."/>
            <person name="Eichinger L."/>
            <person name="Platzer M."/>
            <person name="Noegel A.A."/>
            <person name="Schaap P."/>
            <person name="Gloeckner G."/>
        </authorList>
    </citation>
    <scope>NUCLEOTIDE SEQUENCE [LARGE SCALE GENOMIC DNA]</scope>
    <source>
        <strain evidence="3">SH3</strain>
    </source>
</reference>
<feature type="transmembrane region" description="Helical" evidence="1">
    <location>
        <begin position="6"/>
        <end position="26"/>
    </location>
</feature>
<organism evidence="2 3">
    <name type="scientific">Cavenderia fasciculata</name>
    <name type="common">Slime mold</name>
    <name type="synonym">Dictyostelium fasciculatum</name>
    <dbReference type="NCBI Taxonomy" id="261658"/>
    <lineage>
        <taxon>Eukaryota</taxon>
        <taxon>Amoebozoa</taxon>
        <taxon>Evosea</taxon>
        <taxon>Eumycetozoa</taxon>
        <taxon>Dictyostelia</taxon>
        <taxon>Acytosteliales</taxon>
        <taxon>Cavenderiaceae</taxon>
        <taxon>Cavenderia</taxon>
    </lineage>
</organism>
<gene>
    <name evidence="2" type="ORF">DFA_10912</name>
</gene>
<keyword evidence="1" id="KW-0472">Membrane</keyword>
<dbReference type="EMBL" id="GL883028">
    <property type="protein sequence ID" value="EGG14654.1"/>
    <property type="molecule type" value="Genomic_DNA"/>
</dbReference>
<keyword evidence="3" id="KW-1185">Reference proteome</keyword>
<accession>F4QBR6</accession>